<dbReference type="AlphaFoldDB" id="W9VHW5"/>
<keyword evidence="1" id="KW-0175">Coiled coil</keyword>
<organism evidence="3 4">
    <name type="scientific">Cladophialophora yegresii CBS 114405</name>
    <dbReference type="NCBI Taxonomy" id="1182544"/>
    <lineage>
        <taxon>Eukaryota</taxon>
        <taxon>Fungi</taxon>
        <taxon>Dikarya</taxon>
        <taxon>Ascomycota</taxon>
        <taxon>Pezizomycotina</taxon>
        <taxon>Eurotiomycetes</taxon>
        <taxon>Chaetothyriomycetidae</taxon>
        <taxon>Chaetothyriales</taxon>
        <taxon>Herpotrichiellaceae</taxon>
        <taxon>Cladophialophora</taxon>
    </lineage>
</organism>
<dbReference type="GeneID" id="19182737"/>
<keyword evidence="4" id="KW-1185">Reference proteome</keyword>
<comment type="caution">
    <text evidence="3">The sequence shown here is derived from an EMBL/GenBank/DDBJ whole genome shotgun (WGS) entry which is preliminary data.</text>
</comment>
<evidence type="ECO:0000256" key="2">
    <source>
        <dbReference type="SAM" id="MobiDB-lite"/>
    </source>
</evidence>
<reference evidence="3 4" key="1">
    <citation type="submission" date="2013-03" db="EMBL/GenBank/DDBJ databases">
        <title>The Genome Sequence of Cladophialophora yegresii CBS 114405.</title>
        <authorList>
            <consortium name="The Broad Institute Genomics Platform"/>
            <person name="Cuomo C."/>
            <person name="de Hoog S."/>
            <person name="Gorbushina A."/>
            <person name="Walker B."/>
            <person name="Young S.K."/>
            <person name="Zeng Q."/>
            <person name="Gargeya S."/>
            <person name="Fitzgerald M."/>
            <person name="Haas B."/>
            <person name="Abouelleil A."/>
            <person name="Allen A.W."/>
            <person name="Alvarado L."/>
            <person name="Arachchi H.M."/>
            <person name="Berlin A.M."/>
            <person name="Chapman S.B."/>
            <person name="Gainer-Dewar J."/>
            <person name="Goldberg J."/>
            <person name="Griggs A."/>
            <person name="Gujja S."/>
            <person name="Hansen M."/>
            <person name="Howarth C."/>
            <person name="Imamovic A."/>
            <person name="Ireland A."/>
            <person name="Larimer J."/>
            <person name="McCowan C."/>
            <person name="Murphy C."/>
            <person name="Pearson M."/>
            <person name="Poon T.W."/>
            <person name="Priest M."/>
            <person name="Roberts A."/>
            <person name="Saif S."/>
            <person name="Shea T."/>
            <person name="Sisk P."/>
            <person name="Sykes S."/>
            <person name="Wortman J."/>
            <person name="Nusbaum C."/>
            <person name="Birren B."/>
        </authorList>
    </citation>
    <scope>NUCLEOTIDE SEQUENCE [LARGE SCALE GENOMIC DNA]</scope>
    <source>
        <strain evidence="3 4">CBS 114405</strain>
    </source>
</reference>
<evidence type="ECO:0000313" key="4">
    <source>
        <dbReference type="Proteomes" id="UP000019473"/>
    </source>
</evidence>
<name>W9VHW5_9EURO</name>
<dbReference type="HOGENOM" id="CLU_1277516_0_0_1"/>
<dbReference type="EMBL" id="AMGW01000006">
    <property type="protein sequence ID" value="EXJ55242.1"/>
    <property type="molecule type" value="Genomic_DNA"/>
</dbReference>
<proteinExistence type="predicted"/>
<feature type="coiled-coil region" evidence="1">
    <location>
        <begin position="90"/>
        <end position="152"/>
    </location>
</feature>
<dbReference type="Proteomes" id="UP000019473">
    <property type="component" value="Unassembled WGS sequence"/>
</dbReference>
<accession>W9VHW5</accession>
<evidence type="ECO:0000256" key="1">
    <source>
        <dbReference type="SAM" id="Coils"/>
    </source>
</evidence>
<dbReference type="VEuPathDB" id="FungiDB:A1O7_08168"/>
<dbReference type="RefSeq" id="XP_007760352.1">
    <property type="nucleotide sequence ID" value="XM_007762162.1"/>
</dbReference>
<protein>
    <submittedName>
        <fullName evidence="3">Uncharacterized protein</fullName>
    </submittedName>
</protein>
<evidence type="ECO:0000313" key="3">
    <source>
        <dbReference type="EMBL" id="EXJ55242.1"/>
    </source>
</evidence>
<gene>
    <name evidence="3" type="ORF">A1O7_08168</name>
</gene>
<sequence>MANSTINKHEEQSDSENAVVDLPLRRAPAAASTTTRPPTDDPVFGANQLGTGLTTEDTQNKLEEAGARSSWTLQEAEELQGLQIEWKEKASDIEASLKEIRKEKTHLQEALIQKQSLLAHYNAEIERRAKQIEEYVASITRLGAEVAKLEADEKVWARRLQDQAEREDELVALAYLYSEPVGNEMTSMSDDDFQNLMQRVDSRAAKCRLLRVQRGR</sequence>
<dbReference type="OrthoDB" id="10555111at2759"/>
<feature type="region of interest" description="Disordered" evidence="2">
    <location>
        <begin position="1"/>
        <end position="53"/>
    </location>
</feature>
<feature type="compositionally biased region" description="Low complexity" evidence="2">
    <location>
        <begin position="21"/>
        <end position="37"/>
    </location>
</feature>